<evidence type="ECO:0000256" key="1">
    <source>
        <dbReference type="ARBA" id="ARBA00023157"/>
    </source>
</evidence>
<feature type="compositionally biased region" description="Low complexity" evidence="2">
    <location>
        <begin position="1"/>
        <end position="17"/>
    </location>
</feature>
<dbReference type="AlphaFoldDB" id="A0A921YS41"/>
<sequence>MCSRCGSSSPPQSGSPRTGYSRRNQHAPAHPATVIVTPVPRRSVFRDAAAVAGGVTVGTTVGHLAGEAISSLFSGRRGEEVVQALPRNYDPNAEPSGPCAYEISQFLQCATSHDNLQECQAFNDALRECKKRNRLP</sequence>
<dbReference type="Proteomes" id="UP000791440">
    <property type="component" value="Unassembled WGS sequence"/>
</dbReference>
<comment type="caution">
    <text evidence="4">The sequence shown here is derived from an EMBL/GenBank/DDBJ whole genome shotgun (WGS) entry which is preliminary data.</text>
</comment>
<dbReference type="OrthoDB" id="1106148at2759"/>
<reference evidence="4" key="2">
    <citation type="submission" date="2020-12" db="EMBL/GenBank/DDBJ databases">
        <authorList>
            <person name="Kanost M."/>
        </authorList>
    </citation>
    <scope>NUCLEOTIDE SEQUENCE</scope>
</reference>
<dbReference type="InterPro" id="IPR010625">
    <property type="entry name" value="CHCH"/>
</dbReference>
<dbReference type="PROSITE" id="PS51808">
    <property type="entry name" value="CHCH"/>
    <property type="match status" value="1"/>
</dbReference>
<dbReference type="GO" id="GO:0005739">
    <property type="term" value="C:mitochondrion"/>
    <property type="evidence" value="ECO:0007669"/>
    <property type="project" value="TreeGrafter"/>
</dbReference>
<protein>
    <recommendedName>
        <fullName evidence="3">CHCH domain-containing protein</fullName>
    </recommendedName>
</protein>
<dbReference type="PANTHER" id="PTHR13523:SF2">
    <property type="entry name" value="COILED-COIL-HELIX-COILED-COIL-HELIX DOMAIN CONTAINING 2, ISOFORM A-RELATED"/>
    <property type="match status" value="1"/>
</dbReference>
<feature type="region of interest" description="Disordered" evidence="2">
    <location>
        <begin position="1"/>
        <end position="33"/>
    </location>
</feature>
<dbReference type="GO" id="GO:0007005">
    <property type="term" value="P:mitochondrion organization"/>
    <property type="evidence" value="ECO:0007669"/>
    <property type="project" value="InterPro"/>
</dbReference>
<accession>A0A921YS41</accession>
<evidence type="ECO:0000313" key="4">
    <source>
        <dbReference type="EMBL" id="KAG6443754.1"/>
    </source>
</evidence>
<reference evidence="4" key="1">
    <citation type="journal article" date="2016" name="Insect Biochem. Mol. Biol.">
        <title>Multifaceted biological insights from a draft genome sequence of the tobacco hornworm moth, Manduca sexta.</title>
        <authorList>
            <person name="Kanost M.R."/>
            <person name="Arrese E.L."/>
            <person name="Cao X."/>
            <person name="Chen Y.R."/>
            <person name="Chellapilla S."/>
            <person name="Goldsmith M.R."/>
            <person name="Grosse-Wilde E."/>
            <person name="Heckel D.G."/>
            <person name="Herndon N."/>
            <person name="Jiang H."/>
            <person name="Papanicolaou A."/>
            <person name="Qu J."/>
            <person name="Soulages J.L."/>
            <person name="Vogel H."/>
            <person name="Walters J."/>
            <person name="Waterhouse R.M."/>
            <person name="Ahn S.J."/>
            <person name="Almeida F.C."/>
            <person name="An C."/>
            <person name="Aqrawi P."/>
            <person name="Bretschneider A."/>
            <person name="Bryant W.B."/>
            <person name="Bucks S."/>
            <person name="Chao H."/>
            <person name="Chevignon G."/>
            <person name="Christen J.M."/>
            <person name="Clarke D.F."/>
            <person name="Dittmer N.T."/>
            <person name="Ferguson L.C.F."/>
            <person name="Garavelou S."/>
            <person name="Gordon K.H.J."/>
            <person name="Gunaratna R.T."/>
            <person name="Han Y."/>
            <person name="Hauser F."/>
            <person name="He Y."/>
            <person name="Heidel-Fischer H."/>
            <person name="Hirsh A."/>
            <person name="Hu Y."/>
            <person name="Jiang H."/>
            <person name="Kalra D."/>
            <person name="Klinner C."/>
            <person name="Konig C."/>
            <person name="Kovar C."/>
            <person name="Kroll A.R."/>
            <person name="Kuwar S.S."/>
            <person name="Lee S.L."/>
            <person name="Lehman R."/>
            <person name="Li K."/>
            <person name="Li Z."/>
            <person name="Liang H."/>
            <person name="Lovelace S."/>
            <person name="Lu Z."/>
            <person name="Mansfield J.H."/>
            <person name="McCulloch K.J."/>
            <person name="Mathew T."/>
            <person name="Morton B."/>
            <person name="Muzny D.M."/>
            <person name="Neunemann D."/>
            <person name="Ongeri F."/>
            <person name="Pauchet Y."/>
            <person name="Pu L.L."/>
            <person name="Pyrousis I."/>
            <person name="Rao X.J."/>
            <person name="Redding A."/>
            <person name="Roesel C."/>
            <person name="Sanchez-Gracia A."/>
            <person name="Schaack S."/>
            <person name="Shukla A."/>
            <person name="Tetreau G."/>
            <person name="Wang Y."/>
            <person name="Xiong G.H."/>
            <person name="Traut W."/>
            <person name="Walsh T.K."/>
            <person name="Worley K.C."/>
            <person name="Wu D."/>
            <person name="Wu W."/>
            <person name="Wu Y.Q."/>
            <person name="Zhang X."/>
            <person name="Zou Z."/>
            <person name="Zucker H."/>
            <person name="Briscoe A.D."/>
            <person name="Burmester T."/>
            <person name="Clem R.J."/>
            <person name="Feyereisen R."/>
            <person name="Grimmelikhuijzen C.J.P."/>
            <person name="Hamodrakas S.J."/>
            <person name="Hansson B.S."/>
            <person name="Huguet E."/>
            <person name="Jermiin L.S."/>
            <person name="Lan Q."/>
            <person name="Lehman H.K."/>
            <person name="Lorenzen M."/>
            <person name="Merzendorfer H."/>
            <person name="Michalopoulos I."/>
            <person name="Morton D.B."/>
            <person name="Muthukrishnan S."/>
            <person name="Oakeshott J.G."/>
            <person name="Palmer W."/>
            <person name="Park Y."/>
            <person name="Passarelli A.L."/>
            <person name="Rozas J."/>
            <person name="Schwartz L.M."/>
            <person name="Smith W."/>
            <person name="Southgate A."/>
            <person name="Vilcinskas A."/>
            <person name="Vogt R."/>
            <person name="Wang P."/>
            <person name="Werren J."/>
            <person name="Yu X.Q."/>
            <person name="Zhou J.J."/>
            <person name="Brown S.J."/>
            <person name="Scherer S.E."/>
            <person name="Richards S."/>
            <person name="Blissard G.W."/>
        </authorList>
    </citation>
    <scope>NUCLEOTIDE SEQUENCE</scope>
</reference>
<dbReference type="InterPro" id="IPR055304">
    <property type="entry name" value="CHCHD2/10-like"/>
</dbReference>
<dbReference type="EMBL" id="JH668305">
    <property type="protein sequence ID" value="KAG6443754.1"/>
    <property type="molecule type" value="Genomic_DNA"/>
</dbReference>
<evidence type="ECO:0000259" key="3">
    <source>
        <dbReference type="Pfam" id="PF06747"/>
    </source>
</evidence>
<feature type="domain" description="CHCH" evidence="3">
    <location>
        <begin position="99"/>
        <end position="132"/>
    </location>
</feature>
<dbReference type="Pfam" id="PF06747">
    <property type="entry name" value="CHCH"/>
    <property type="match status" value="1"/>
</dbReference>
<gene>
    <name evidence="4" type="ORF">O3G_MSEX003030</name>
</gene>
<keyword evidence="5" id="KW-1185">Reference proteome</keyword>
<dbReference type="GO" id="GO:0005634">
    <property type="term" value="C:nucleus"/>
    <property type="evidence" value="ECO:0007669"/>
    <property type="project" value="TreeGrafter"/>
</dbReference>
<evidence type="ECO:0000256" key="2">
    <source>
        <dbReference type="SAM" id="MobiDB-lite"/>
    </source>
</evidence>
<organism evidence="4 5">
    <name type="scientific">Manduca sexta</name>
    <name type="common">Tobacco hawkmoth</name>
    <name type="synonym">Tobacco hornworm</name>
    <dbReference type="NCBI Taxonomy" id="7130"/>
    <lineage>
        <taxon>Eukaryota</taxon>
        <taxon>Metazoa</taxon>
        <taxon>Ecdysozoa</taxon>
        <taxon>Arthropoda</taxon>
        <taxon>Hexapoda</taxon>
        <taxon>Insecta</taxon>
        <taxon>Pterygota</taxon>
        <taxon>Neoptera</taxon>
        <taxon>Endopterygota</taxon>
        <taxon>Lepidoptera</taxon>
        <taxon>Glossata</taxon>
        <taxon>Ditrysia</taxon>
        <taxon>Bombycoidea</taxon>
        <taxon>Sphingidae</taxon>
        <taxon>Sphinginae</taxon>
        <taxon>Sphingini</taxon>
        <taxon>Manduca</taxon>
    </lineage>
</organism>
<keyword evidence="1" id="KW-1015">Disulfide bond</keyword>
<proteinExistence type="predicted"/>
<dbReference type="PANTHER" id="PTHR13523">
    <property type="entry name" value="COILED-COIL-HELIX-COILED-COIL-HELIX DOMAIN CONTAINING 2/NUR77"/>
    <property type="match status" value="1"/>
</dbReference>
<evidence type="ECO:0000313" key="5">
    <source>
        <dbReference type="Proteomes" id="UP000791440"/>
    </source>
</evidence>
<name>A0A921YS41_MANSE</name>